<dbReference type="InterPro" id="IPR030395">
    <property type="entry name" value="GP_PDE_dom"/>
</dbReference>
<proteinExistence type="predicted"/>
<evidence type="ECO:0000313" key="3">
    <source>
        <dbReference type="Proteomes" id="UP000028839"/>
    </source>
</evidence>
<accession>A0A0E2Z153</accession>
<gene>
    <name evidence="2" type="ORF">IB75_08955</name>
</gene>
<protein>
    <submittedName>
        <fullName evidence="2">Glycerophosphodiester phosphodiesterase</fullName>
    </submittedName>
</protein>
<dbReference type="PROSITE" id="PS51704">
    <property type="entry name" value="GP_PDE"/>
    <property type="match status" value="1"/>
</dbReference>
<dbReference type="AlphaFoldDB" id="A0A0E2Z153"/>
<dbReference type="CDD" id="cd08581">
    <property type="entry name" value="GDPD_like_1"/>
    <property type="match status" value="1"/>
</dbReference>
<reference evidence="2 3" key="1">
    <citation type="submission" date="2014-07" db="EMBL/GenBank/DDBJ databases">
        <title>Comparative analysis of Nitrosococcus oceani genome inventories of strains from Pacific and Atlantic gyres.</title>
        <authorList>
            <person name="Lim C.K."/>
            <person name="Wang L."/>
            <person name="Sayavedra-Soto L.A."/>
            <person name="Klotz M.G."/>
        </authorList>
    </citation>
    <scope>NUCLEOTIDE SEQUENCE [LARGE SCALE GENOMIC DNA]</scope>
    <source>
        <strain evidence="2 3">C-27</strain>
    </source>
</reference>
<dbReference type="InterPro" id="IPR017946">
    <property type="entry name" value="PLC-like_Pdiesterase_TIM-brl"/>
</dbReference>
<evidence type="ECO:0000313" key="2">
    <source>
        <dbReference type="EMBL" id="KFI19373.1"/>
    </source>
</evidence>
<evidence type="ECO:0000259" key="1">
    <source>
        <dbReference type="PROSITE" id="PS51704"/>
    </source>
</evidence>
<dbReference type="EMBL" id="JPGN01000054">
    <property type="protein sequence ID" value="KFI19373.1"/>
    <property type="molecule type" value="Genomic_DNA"/>
</dbReference>
<sequence>MQVKRDYSIIRIPQLIAHRGYAKAFPENTLLSLDAAVSAGARFVEFDVQLTADAIPVVLHDDTLLRTAGHEVSIFDIESVNLKHICVNEAARFGPRFPEAQLSTLENIVLWLKELPEVTAFVEIKTQSLQRFGIQRAVAQVLRVLESVKAQCVSISFEPQVIAVARENNISATGWVLPTWDLVTALKLNPEYVFCNRTLVPSGWKNFAEYPWNWVIYEVVEIKEALEYAALGVEFIETMAIGEMLQHPLFRAADHRQQRASVVSPMIDDKGKG</sequence>
<dbReference type="OrthoDB" id="9795622at2"/>
<dbReference type="PANTHER" id="PTHR46211">
    <property type="entry name" value="GLYCEROPHOSPHORYL DIESTER PHOSPHODIESTERASE"/>
    <property type="match status" value="1"/>
</dbReference>
<dbReference type="Pfam" id="PF03009">
    <property type="entry name" value="GDPD"/>
    <property type="match status" value="1"/>
</dbReference>
<dbReference type="SUPFAM" id="SSF51695">
    <property type="entry name" value="PLC-like phosphodiesterases"/>
    <property type="match status" value="1"/>
</dbReference>
<name>A0A0E2Z153_9GAMM</name>
<dbReference type="Gene3D" id="3.20.20.190">
    <property type="entry name" value="Phosphatidylinositol (PI) phosphodiesterase"/>
    <property type="match status" value="1"/>
</dbReference>
<dbReference type="GO" id="GO:0006629">
    <property type="term" value="P:lipid metabolic process"/>
    <property type="evidence" value="ECO:0007669"/>
    <property type="project" value="InterPro"/>
</dbReference>
<dbReference type="HOGENOM" id="CLU_030006_4_0_6"/>
<comment type="caution">
    <text evidence="2">The sequence shown here is derived from an EMBL/GenBank/DDBJ whole genome shotgun (WGS) entry which is preliminary data.</text>
</comment>
<dbReference type="PANTHER" id="PTHR46211:SF14">
    <property type="entry name" value="GLYCEROPHOSPHODIESTER PHOSPHODIESTERASE"/>
    <property type="match status" value="1"/>
</dbReference>
<organism evidence="2 3">
    <name type="scientific">Nitrosococcus oceani C-27</name>
    <dbReference type="NCBI Taxonomy" id="314279"/>
    <lineage>
        <taxon>Bacteria</taxon>
        <taxon>Pseudomonadati</taxon>
        <taxon>Pseudomonadota</taxon>
        <taxon>Gammaproteobacteria</taxon>
        <taxon>Chromatiales</taxon>
        <taxon>Chromatiaceae</taxon>
        <taxon>Nitrosococcus</taxon>
    </lineage>
</organism>
<dbReference type="GO" id="GO:0008081">
    <property type="term" value="F:phosphoric diester hydrolase activity"/>
    <property type="evidence" value="ECO:0007669"/>
    <property type="project" value="InterPro"/>
</dbReference>
<dbReference type="Proteomes" id="UP000028839">
    <property type="component" value="Unassembled WGS sequence"/>
</dbReference>
<feature type="domain" description="GP-PDE" evidence="1">
    <location>
        <begin position="13"/>
        <end position="273"/>
    </location>
</feature>